<reference evidence="3 4" key="1">
    <citation type="submission" date="2019-05" db="EMBL/GenBank/DDBJ databases">
        <title>Mikania micrantha, genome provides insights into the molecular mechanism of rapid growth.</title>
        <authorList>
            <person name="Liu B."/>
        </authorList>
    </citation>
    <scope>NUCLEOTIDE SEQUENCE [LARGE SCALE GENOMIC DNA]</scope>
    <source>
        <strain evidence="3">NLD-2019</strain>
        <tissue evidence="3">Leaf</tissue>
    </source>
</reference>
<dbReference type="EMBL" id="SZYD01000002">
    <property type="protein sequence ID" value="KAD7117105.1"/>
    <property type="molecule type" value="Genomic_DNA"/>
</dbReference>
<dbReference type="InterPro" id="IPR025452">
    <property type="entry name" value="DUF4218"/>
</dbReference>
<dbReference type="AlphaFoldDB" id="A0A5N6PU98"/>
<dbReference type="PANTHER" id="PTHR48451:SF1">
    <property type="entry name" value="DUF4218 DOMAIN-CONTAINING PROTEIN"/>
    <property type="match status" value="1"/>
</dbReference>
<dbReference type="OrthoDB" id="1878503at2759"/>
<protein>
    <recommendedName>
        <fullName evidence="2">DUF4218 domain-containing protein</fullName>
    </recommendedName>
</protein>
<proteinExistence type="predicted"/>
<keyword evidence="4" id="KW-1185">Reference proteome</keyword>
<gene>
    <name evidence="3" type="ORF">E3N88_04373</name>
</gene>
<organism evidence="3 4">
    <name type="scientific">Mikania micrantha</name>
    <name type="common">bitter vine</name>
    <dbReference type="NCBI Taxonomy" id="192012"/>
    <lineage>
        <taxon>Eukaryota</taxon>
        <taxon>Viridiplantae</taxon>
        <taxon>Streptophyta</taxon>
        <taxon>Embryophyta</taxon>
        <taxon>Tracheophyta</taxon>
        <taxon>Spermatophyta</taxon>
        <taxon>Magnoliopsida</taxon>
        <taxon>eudicotyledons</taxon>
        <taxon>Gunneridae</taxon>
        <taxon>Pentapetalae</taxon>
        <taxon>asterids</taxon>
        <taxon>campanulids</taxon>
        <taxon>Asterales</taxon>
        <taxon>Asteraceae</taxon>
        <taxon>Asteroideae</taxon>
        <taxon>Heliantheae alliance</taxon>
        <taxon>Eupatorieae</taxon>
        <taxon>Mikania</taxon>
    </lineage>
</organism>
<name>A0A5N6PU98_9ASTR</name>
<evidence type="ECO:0000256" key="1">
    <source>
        <dbReference type="SAM" id="MobiDB-lite"/>
    </source>
</evidence>
<comment type="caution">
    <text evidence="3">The sequence shown here is derived from an EMBL/GenBank/DDBJ whole genome shotgun (WGS) entry which is preliminary data.</text>
</comment>
<feature type="compositionally biased region" description="Pro residues" evidence="1">
    <location>
        <begin position="67"/>
        <end position="77"/>
    </location>
</feature>
<feature type="region of interest" description="Disordered" evidence="1">
    <location>
        <begin position="42"/>
        <end position="84"/>
    </location>
</feature>
<dbReference type="Pfam" id="PF13960">
    <property type="entry name" value="DUF4218"/>
    <property type="match status" value="1"/>
</dbReference>
<evidence type="ECO:0000313" key="3">
    <source>
        <dbReference type="EMBL" id="KAD7117105.1"/>
    </source>
</evidence>
<evidence type="ECO:0000313" key="4">
    <source>
        <dbReference type="Proteomes" id="UP000326396"/>
    </source>
</evidence>
<sequence length="174" mass="19560">MHQPDPKSTGNYLLDTSQPFGIQAFQQPFTNSSQQALCSSCQAPDTHKTCNDTSTLPAPLLASKNPQPSPLDQPFRPPARNKAKPEGSIAEGYVVEEAITFCSQYLRGVESKFERHYRADEKKSSDSRNFVLDVFRLNGRGIGKKEVHILPSILMEKAIWFIFNNCQEVQPFLE</sequence>
<feature type="domain" description="DUF4218" evidence="2">
    <location>
        <begin position="77"/>
        <end position="119"/>
    </location>
</feature>
<evidence type="ECO:0000259" key="2">
    <source>
        <dbReference type="Pfam" id="PF13960"/>
    </source>
</evidence>
<accession>A0A5N6PU98</accession>
<dbReference type="Proteomes" id="UP000326396">
    <property type="component" value="Linkage Group LG10"/>
</dbReference>
<dbReference type="PANTHER" id="PTHR48451">
    <property type="entry name" value="DUF4218 DOMAIN-CONTAINING PROTEIN"/>
    <property type="match status" value="1"/>
</dbReference>